<proteinExistence type="predicted"/>
<protein>
    <submittedName>
        <fullName evidence="1">Uncharacterized protein</fullName>
    </submittedName>
</protein>
<dbReference type="EMBL" id="UPHQ01000135">
    <property type="protein sequence ID" value="VBA40007.1"/>
    <property type="molecule type" value="Genomic_DNA"/>
</dbReference>
<gene>
    <name evidence="1" type="ORF">LAUMK13_02865</name>
</gene>
<evidence type="ECO:0000313" key="1">
    <source>
        <dbReference type="EMBL" id="VBA40007.1"/>
    </source>
</evidence>
<organism evidence="1 2">
    <name type="scientific">Mycobacterium innocens</name>
    <dbReference type="NCBI Taxonomy" id="2341083"/>
    <lineage>
        <taxon>Bacteria</taxon>
        <taxon>Bacillati</taxon>
        <taxon>Actinomycetota</taxon>
        <taxon>Actinomycetes</taxon>
        <taxon>Mycobacteriales</taxon>
        <taxon>Mycobacteriaceae</taxon>
        <taxon>Mycobacterium</taxon>
    </lineage>
</organism>
<name>A0A498Q3T7_9MYCO</name>
<evidence type="ECO:0000313" key="2">
    <source>
        <dbReference type="Proteomes" id="UP000267289"/>
    </source>
</evidence>
<dbReference type="Proteomes" id="UP000267289">
    <property type="component" value="Unassembled WGS sequence"/>
</dbReference>
<reference evidence="1 2" key="1">
    <citation type="submission" date="2018-09" db="EMBL/GenBank/DDBJ databases">
        <authorList>
            <person name="Tagini F."/>
        </authorList>
    </citation>
    <scope>NUCLEOTIDE SEQUENCE [LARGE SCALE GENOMIC DNA]</scope>
    <source>
        <strain evidence="1 2">MK13</strain>
    </source>
</reference>
<accession>A0A498Q3T7</accession>
<keyword evidence="2" id="KW-1185">Reference proteome</keyword>
<sequence>MKPGMVQYVESARLRISANRTNIRAQSPVDACGARVERYRVECIGDPVVSLLARGVKLSSGSSVCRPYDSWASVIVLSAAAPA</sequence>
<dbReference type="AlphaFoldDB" id="A0A498Q3T7"/>